<organism evidence="2 3">
    <name type="scientific">Streptomyces gossypii</name>
    <dbReference type="NCBI Taxonomy" id="2883101"/>
    <lineage>
        <taxon>Bacteria</taxon>
        <taxon>Bacillati</taxon>
        <taxon>Actinomycetota</taxon>
        <taxon>Actinomycetes</taxon>
        <taxon>Kitasatosporales</taxon>
        <taxon>Streptomycetaceae</taxon>
        <taxon>Streptomyces</taxon>
    </lineage>
</organism>
<keyword evidence="2" id="KW-0347">Helicase</keyword>
<protein>
    <submittedName>
        <fullName evidence="2">DEAD/DEAH box helicase family protein</fullName>
    </submittedName>
</protein>
<reference evidence="2 3" key="1">
    <citation type="submission" date="2021-10" db="EMBL/GenBank/DDBJ databases">
        <title>Streptomyces gossypii sp. nov., isolated from soil collected from cotton field.</title>
        <authorList>
            <person name="Ge X."/>
            <person name="Chen X."/>
            <person name="Liu W."/>
        </authorList>
    </citation>
    <scope>NUCLEOTIDE SEQUENCE [LARGE SCALE GENOMIC DNA]</scope>
    <source>
        <strain evidence="2 3">N2-109</strain>
    </source>
</reference>
<accession>A0ABT2JSL7</accession>
<feature type="domain" description="Helicase ATP-binding" evidence="1">
    <location>
        <begin position="302"/>
        <end position="511"/>
    </location>
</feature>
<dbReference type="InterPro" id="IPR040980">
    <property type="entry name" value="SWI2_SNF2"/>
</dbReference>
<dbReference type="InterPro" id="IPR055180">
    <property type="entry name" value="HsdR_RecA-like_helicase_dom_2"/>
</dbReference>
<dbReference type="InterPro" id="IPR014001">
    <property type="entry name" value="Helicase_ATP-bd"/>
</dbReference>
<gene>
    <name evidence="2" type="ORF">LHJ74_13325</name>
</gene>
<dbReference type="SMART" id="SM00487">
    <property type="entry name" value="DEXDc"/>
    <property type="match status" value="1"/>
</dbReference>
<dbReference type="Gene3D" id="3.40.50.300">
    <property type="entry name" value="P-loop containing nucleotide triphosphate hydrolases"/>
    <property type="match status" value="2"/>
</dbReference>
<proteinExistence type="predicted"/>
<comment type="caution">
    <text evidence="2">The sequence shown here is derived from an EMBL/GenBank/DDBJ whole genome shotgun (WGS) entry which is preliminary data.</text>
</comment>
<dbReference type="InterPro" id="IPR027417">
    <property type="entry name" value="P-loop_NTPase"/>
</dbReference>
<dbReference type="Proteomes" id="UP001156389">
    <property type="component" value="Unassembled WGS sequence"/>
</dbReference>
<dbReference type="Pfam" id="PF18766">
    <property type="entry name" value="SWI2_SNF2"/>
    <property type="match status" value="1"/>
</dbReference>
<keyword evidence="2" id="KW-0067">ATP-binding</keyword>
<keyword evidence="3" id="KW-1185">Reference proteome</keyword>
<dbReference type="SUPFAM" id="SSF52540">
    <property type="entry name" value="P-loop containing nucleoside triphosphate hydrolases"/>
    <property type="match status" value="1"/>
</dbReference>
<dbReference type="Pfam" id="PF04313">
    <property type="entry name" value="HSDR_N"/>
    <property type="match status" value="1"/>
</dbReference>
<evidence type="ECO:0000313" key="3">
    <source>
        <dbReference type="Proteomes" id="UP001156389"/>
    </source>
</evidence>
<dbReference type="PANTHER" id="PTHR42927:SF1">
    <property type="entry name" value="HELICASE SUPERFAMILY 1 AND 2 DOMAIN-CONTAINING PROTEIN"/>
    <property type="match status" value="1"/>
</dbReference>
<evidence type="ECO:0000259" key="1">
    <source>
        <dbReference type="PROSITE" id="PS51192"/>
    </source>
</evidence>
<dbReference type="Gene3D" id="3.90.1570.50">
    <property type="match status" value="1"/>
</dbReference>
<keyword evidence="2" id="KW-0547">Nucleotide-binding</keyword>
<dbReference type="RefSeq" id="WP_260218188.1">
    <property type="nucleotide sequence ID" value="NZ_JAJAGO010000005.1"/>
</dbReference>
<dbReference type="PROSITE" id="PS51192">
    <property type="entry name" value="HELICASE_ATP_BIND_1"/>
    <property type="match status" value="1"/>
</dbReference>
<keyword evidence="2" id="KW-0378">Hydrolase</keyword>
<dbReference type="Pfam" id="PF22679">
    <property type="entry name" value="T1R_D3-like"/>
    <property type="match status" value="1"/>
</dbReference>
<dbReference type="InterPro" id="IPR007409">
    <property type="entry name" value="Restrct_endonuc_type1_HsdR_N"/>
</dbReference>
<dbReference type="GO" id="GO:0004386">
    <property type="term" value="F:helicase activity"/>
    <property type="evidence" value="ECO:0007669"/>
    <property type="project" value="UniProtKB-KW"/>
</dbReference>
<dbReference type="PANTHER" id="PTHR42927">
    <property type="entry name" value="HELICASE SUPERFAMILY 1 AND 2 DOMAIN-CONTAINING PROTEIN"/>
    <property type="match status" value="1"/>
</dbReference>
<sequence length="1039" mass="116036">MSPIHHHEHAFEDGVVASLLASGWRQGEASHYNSELALDTARLFEFIGATQGDAWNELLAKYGVTGNDDPSHVQREFAKRLAKEIDDRGALDVIRNGVKDRGVRIRLAYFRPTHTLSGADALTEYNANQLTVTRQLPYAAKKADAGNTLDLTLFLNGIPVATAELKNPLTQQTVEDAKRQYRSSRDPLEPIFARRALVHFAVDPDLVFLTTKLKGKETHFLPFNTGSEGPGNSGGAGNPASADGYRSAYLWEQIWHPDTWMDLLQRFLHVHTAKDDRGRITHTLIFPRFHQWHAVRELTAHAAQHGSGQHYLVMHSAGSGKSNTIAWLAHRLQSLFTTANDHVFDKVIVITDRSVLDTQLQETVGKFEQTEGVVRKIDGSGSSKSQQVADALTGETAKIIIVTLQTFPYVLEHLASHREALSRHKFAVIVDEAHSSQSGESSTDLKRVLRGLGAKEDVDFDNSDDAKDDWLTASAKARGRHANLSYFAFTATPKPKTLELFGTPDKATGNPRAFHIYSMRQAIDEGFILDTLRNYVTYKTYWKLANSGPDDPEVDAAKANSALARFVYLHESTLSQHAEVIVEHFRHHTLRRLGGRAKAMVVTRSRESAVRLHRSINKYVADHGYPELNALVAFSGPLKIDDEEVTEAGINGFSERELPKRFANVPKDAKGKERELPEHRILVVAEKYQTGFDQPLLTTMYVEKPLKGVAAVQTLSRLNRTHPRKSQDDIFVLDFANEAENIQAEFKPFYEEALTTPTDPNLLYTAQRAVMEHRILVDSEMEAFADAYAEAQRSAGGNQAQGEKLHAALYRHTDPARDRFAALLDSDDEDEAARAEEFRSALRDFVRKYGFLAQIVPYADPELERLYLFGKHLQNRLPRRQDGSMDIEVDLTHLHTRKTGETDVSLSPEGEQVLPGFADGAGGAGKEADEKLLSEILAQLNDKFGEGLTDEHRLLAEQHMEAARADTAVQQAALANTEEAFGHVFDKRYENEVVDHASTSSSFVEKFYGHDDLRSAITREARRAAYRLIRRDHGVADAA</sequence>
<name>A0ABT2JSL7_9ACTN</name>
<evidence type="ECO:0000313" key="2">
    <source>
        <dbReference type="EMBL" id="MCT2590879.1"/>
    </source>
</evidence>
<dbReference type="EMBL" id="JAJAGO010000005">
    <property type="protein sequence ID" value="MCT2590879.1"/>
    <property type="molecule type" value="Genomic_DNA"/>
</dbReference>